<proteinExistence type="predicted"/>
<evidence type="ECO:0000313" key="1">
    <source>
        <dbReference type="EMBL" id="KAJ4428369.1"/>
    </source>
</evidence>
<gene>
    <name evidence="1" type="ORF">ANN_24388</name>
</gene>
<dbReference type="EMBL" id="JAJSOF020000037">
    <property type="protein sequence ID" value="KAJ4428369.1"/>
    <property type="molecule type" value="Genomic_DNA"/>
</dbReference>
<comment type="caution">
    <text evidence="1">The sequence shown here is derived from an EMBL/GenBank/DDBJ whole genome shotgun (WGS) entry which is preliminary data.</text>
</comment>
<evidence type="ECO:0008006" key="3">
    <source>
        <dbReference type="Google" id="ProtNLM"/>
    </source>
</evidence>
<sequence length="113" mass="12660">MPSQYANILIVDGVNVLTLNEALPGRLVDRYLASECYEGDNVGEISPGSSTESYPAFARIGLMENPGKNLNQDFTMNMMKNRSLAIHRVLEFNISNYFRARPNECVNKFIIIG</sequence>
<reference evidence="1 2" key="1">
    <citation type="journal article" date="2022" name="Allergy">
        <title>Genome assembly and annotation of Periplaneta americana reveal a comprehensive cockroach allergen profile.</title>
        <authorList>
            <person name="Wang L."/>
            <person name="Xiong Q."/>
            <person name="Saelim N."/>
            <person name="Wang L."/>
            <person name="Nong W."/>
            <person name="Wan A.T."/>
            <person name="Shi M."/>
            <person name="Liu X."/>
            <person name="Cao Q."/>
            <person name="Hui J.H.L."/>
            <person name="Sookrung N."/>
            <person name="Leung T.F."/>
            <person name="Tungtrongchitr A."/>
            <person name="Tsui S.K.W."/>
        </authorList>
    </citation>
    <scope>NUCLEOTIDE SEQUENCE [LARGE SCALE GENOMIC DNA]</scope>
    <source>
        <strain evidence="1">PWHHKU_190912</strain>
    </source>
</reference>
<keyword evidence="2" id="KW-1185">Reference proteome</keyword>
<name>A0ABQ8S2Y0_PERAM</name>
<protein>
    <recommendedName>
        <fullName evidence="3">Per a allergen</fullName>
    </recommendedName>
</protein>
<dbReference type="Proteomes" id="UP001148838">
    <property type="component" value="Unassembled WGS sequence"/>
</dbReference>
<evidence type="ECO:0000313" key="2">
    <source>
        <dbReference type="Proteomes" id="UP001148838"/>
    </source>
</evidence>
<accession>A0ABQ8S2Y0</accession>
<organism evidence="1 2">
    <name type="scientific">Periplaneta americana</name>
    <name type="common">American cockroach</name>
    <name type="synonym">Blatta americana</name>
    <dbReference type="NCBI Taxonomy" id="6978"/>
    <lineage>
        <taxon>Eukaryota</taxon>
        <taxon>Metazoa</taxon>
        <taxon>Ecdysozoa</taxon>
        <taxon>Arthropoda</taxon>
        <taxon>Hexapoda</taxon>
        <taxon>Insecta</taxon>
        <taxon>Pterygota</taxon>
        <taxon>Neoptera</taxon>
        <taxon>Polyneoptera</taxon>
        <taxon>Dictyoptera</taxon>
        <taxon>Blattodea</taxon>
        <taxon>Blattoidea</taxon>
        <taxon>Blattidae</taxon>
        <taxon>Blattinae</taxon>
        <taxon>Periplaneta</taxon>
    </lineage>
</organism>